<evidence type="ECO:0000256" key="1">
    <source>
        <dbReference type="ARBA" id="ARBA00001971"/>
    </source>
</evidence>
<dbReference type="Pfam" id="PF00067">
    <property type="entry name" value="p450"/>
    <property type="match status" value="1"/>
</dbReference>
<keyword evidence="4" id="KW-0560">Oxidoreductase</keyword>
<comment type="caution">
    <text evidence="9">The sequence shown here is derived from an EMBL/GenBank/DDBJ whole genome shotgun (WGS) entry which is preliminary data.</text>
</comment>
<dbReference type="CDD" id="cd11041">
    <property type="entry name" value="CYP503A1-like"/>
    <property type="match status" value="1"/>
</dbReference>
<accession>A0A5M9JIE4</accession>
<evidence type="ECO:0000313" key="9">
    <source>
        <dbReference type="EMBL" id="KAA8567496.1"/>
    </source>
</evidence>
<dbReference type="GO" id="GO:0016705">
    <property type="term" value="F:oxidoreductase activity, acting on paired donors, with incorporation or reduction of molecular oxygen"/>
    <property type="evidence" value="ECO:0007669"/>
    <property type="project" value="InterPro"/>
</dbReference>
<keyword evidence="3 8" id="KW-0479">Metal-binding</keyword>
<dbReference type="GO" id="GO:0020037">
    <property type="term" value="F:heme binding"/>
    <property type="evidence" value="ECO:0007669"/>
    <property type="project" value="InterPro"/>
</dbReference>
<keyword evidence="10" id="KW-1185">Reference proteome</keyword>
<keyword evidence="6" id="KW-0843">Virulence</keyword>
<evidence type="ECO:0000313" key="10">
    <source>
        <dbReference type="Proteomes" id="UP000322873"/>
    </source>
</evidence>
<evidence type="ECO:0000256" key="5">
    <source>
        <dbReference type="ARBA" id="ARBA00023004"/>
    </source>
</evidence>
<dbReference type="Proteomes" id="UP000322873">
    <property type="component" value="Unassembled WGS sequence"/>
</dbReference>
<evidence type="ECO:0000256" key="3">
    <source>
        <dbReference type="ARBA" id="ARBA00022723"/>
    </source>
</evidence>
<gene>
    <name evidence="9" type="ORF">EYC84_010504</name>
</gene>
<keyword evidence="5 8" id="KW-0408">Iron</keyword>
<evidence type="ECO:0000256" key="2">
    <source>
        <dbReference type="ARBA" id="ARBA00010617"/>
    </source>
</evidence>
<comment type="cofactor">
    <cofactor evidence="1 8">
        <name>heme</name>
        <dbReference type="ChEBI" id="CHEBI:30413"/>
    </cofactor>
</comment>
<dbReference type="GO" id="GO:0005506">
    <property type="term" value="F:iron ion binding"/>
    <property type="evidence" value="ECO:0007669"/>
    <property type="project" value="InterPro"/>
</dbReference>
<dbReference type="PANTHER" id="PTHR46206">
    <property type="entry name" value="CYTOCHROME P450"/>
    <property type="match status" value="1"/>
</dbReference>
<dbReference type="PRINTS" id="PR00465">
    <property type="entry name" value="EP450IV"/>
</dbReference>
<organism evidence="9 10">
    <name type="scientific">Monilinia fructicola</name>
    <name type="common">Brown rot fungus</name>
    <name type="synonym">Ciboria fructicola</name>
    <dbReference type="NCBI Taxonomy" id="38448"/>
    <lineage>
        <taxon>Eukaryota</taxon>
        <taxon>Fungi</taxon>
        <taxon>Dikarya</taxon>
        <taxon>Ascomycota</taxon>
        <taxon>Pezizomycotina</taxon>
        <taxon>Leotiomycetes</taxon>
        <taxon>Helotiales</taxon>
        <taxon>Sclerotiniaceae</taxon>
        <taxon>Monilinia</taxon>
    </lineage>
</organism>
<protein>
    <recommendedName>
        <fullName evidence="11">Cytochrome P450 monooxygenase</fullName>
    </recommendedName>
</protein>
<dbReference type="InterPro" id="IPR001128">
    <property type="entry name" value="Cyt_P450"/>
</dbReference>
<dbReference type="OrthoDB" id="1844152at2759"/>
<dbReference type="InterPro" id="IPR002403">
    <property type="entry name" value="Cyt_P450_E_grp-IV"/>
</dbReference>
<comment type="similarity">
    <text evidence="2">Belongs to the cytochrome P450 family.</text>
</comment>
<keyword evidence="7" id="KW-0503">Monooxygenase</keyword>
<dbReference type="AlphaFoldDB" id="A0A5M9JIE4"/>
<feature type="binding site" description="axial binding residue" evidence="8">
    <location>
        <position position="458"/>
    </location>
    <ligand>
        <name>heme</name>
        <dbReference type="ChEBI" id="CHEBI:30413"/>
    </ligand>
    <ligandPart>
        <name>Fe</name>
        <dbReference type="ChEBI" id="CHEBI:18248"/>
    </ligandPart>
</feature>
<dbReference type="EMBL" id="VICG01000011">
    <property type="protein sequence ID" value="KAA8567496.1"/>
    <property type="molecule type" value="Genomic_DNA"/>
</dbReference>
<dbReference type="VEuPathDB" id="FungiDB:MFRU_040g00050"/>
<evidence type="ECO:0000256" key="7">
    <source>
        <dbReference type="ARBA" id="ARBA00023033"/>
    </source>
</evidence>
<proteinExistence type="inferred from homology"/>
<evidence type="ECO:0000256" key="4">
    <source>
        <dbReference type="ARBA" id="ARBA00023002"/>
    </source>
</evidence>
<dbReference type="GO" id="GO:0004497">
    <property type="term" value="F:monooxygenase activity"/>
    <property type="evidence" value="ECO:0007669"/>
    <property type="project" value="UniProtKB-KW"/>
</dbReference>
<dbReference type="PANTHER" id="PTHR46206:SF6">
    <property type="entry name" value="CYTOCHROME P450 MONOOXYGENASE AN1598-RELATED"/>
    <property type="match status" value="1"/>
</dbReference>
<name>A0A5M9JIE4_MONFR</name>
<sequence length="521" mass="60303">MMIKFDEMAAQVQEHQWPFLATVVVILYTVSALAQHLRAAKVPLVGRRFAFEPQFVTNLRFFRHAGEVLGNGYARFKHTTFKFIRADAEMLVLPAKYVNELRNLPNTVASPTLAHVHNLMGRHTNMDVILRNNLHFRTLQEKVTPSLGSLTAPMQEELNHALQYDFPNNEDEWITIKPYHTILRLVSRLSARVFLGTPLCRNEQWLEISTQFTENVFVSLVILRLFPIWLHGFISMVLPSAWRGSAYVRQAKRLLIPEVKRRQQEINAGKQGSDEHRNILSWMIEIGKDNEKQPADLAHLEVIMSLASIHTSQMNAVHVLYDLASHPAYIEDLREEIKQVINTDGPWMEWKKTAFSKLRLLDSFMKESQRLNPPTQLSYHRILLKNHTLNDGTILYKGSHICMPVTAIQNDEAVTPDPSVFDGFRYYKMRQREDEGHLHQFATTEATNLNFGHGKYACPGRFFAALEIKIVLVRLIMDYDFKLKDGQTRPANLFAHEFIFPNPEGEFLVKRRRAEERLQLI</sequence>
<keyword evidence="8" id="KW-0349">Heme</keyword>
<dbReference type="SUPFAM" id="SSF48264">
    <property type="entry name" value="Cytochrome P450"/>
    <property type="match status" value="1"/>
</dbReference>
<dbReference type="Gene3D" id="1.10.630.10">
    <property type="entry name" value="Cytochrome P450"/>
    <property type="match status" value="1"/>
</dbReference>
<dbReference type="InterPro" id="IPR036396">
    <property type="entry name" value="Cyt_P450_sf"/>
</dbReference>
<evidence type="ECO:0008006" key="11">
    <source>
        <dbReference type="Google" id="ProtNLM"/>
    </source>
</evidence>
<evidence type="ECO:0000256" key="6">
    <source>
        <dbReference type="ARBA" id="ARBA00023026"/>
    </source>
</evidence>
<reference evidence="9 10" key="1">
    <citation type="submission" date="2019-06" db="EMBL/GenBank/DDBJ databases">
        <title>Genome Sequence of the Brown Rot Fungal Pathogen Monilinia fructicola.</title>
        <authorList>
            <person name="De Miccolis Angelini R.M."/>
            <person name="Landi L."/>
            <person name="Abate D."/>
            <person name="Pollastro S."/>
            <person name="Romanazzi G."/>
            <person name="Faretra F."/>
        </authorList>
    </citation>
    <scope>NUCLEOTIDE SEQUENCE [LARGE SCALE GENOMIC DNA]</scope>
    <source>
        <strain evidence="9 10">Mfrc123</strain>
    </source>
</reference>
<evidence type="ECO:0000256" key="8">
    <source>
        <dbReference type="PIRSR" id="PIRSR602403-1"/>
    </source>
</evidence>